<accession>A0A1V3W8U4</accession>
<organism evidence="1 2">
    <name type="scientific">Mycobacterium kansasii</name>
    <dbReference type="NCBI Taxonomy" id="1768"/>
    <lineage>
        <taxon>Bacteria</taxon>
        <taxon>Bacillati</taxon>
        <taxon>Actinomycetota</taxon>
        <taxon>Actinomycetes</taxon>
        <taxon>Mycobacteriales</taxon>
        <taxon>Mycobacteriaceae</taxon>
        <taxon>Mycobacterium</taxon>
    </lineage>
</organism>
<evidence type="ECO:0000313" key="1">
    <source>
        <dbReference type="EMBL" id="OOK63385.1"/>
    </source>
</evidence>
<dbReference type="Proteomes" id="UP000188532">
    <property type="component" value="Unassembled WGS sequence"/>
</dbReference>
<protein>
    <submittedName>
        <fullName evidence="1">Uncharacterized protein</fullName>
    </submittedName>
</protein>
<dbReference type="EMBL" id="MVBN01000020">
    <property type="protein sequence ID" value="OOK63385.1"/>
    <property type="molecule type" value="Genomic_DNA"/>
</dbReference>
<reference evidence="1 2" key="1">
    <citation type="submission" date="2017-02" db="EMBL/GenBank/DDBJ databases">
        <title>Complete genome sequences of Mycobacterium kansasii strains isolated from rhesus macaques.</title>
        <authorList>
            <person name="Panda A."/>
            <person name="Nagaraj S."/>
            <person name="Zhao X."/>
            <person name="Tettelin H."/>
            <person name="Detolla L.J."/>
        </authorList>
    </citation>
    <scope>NUCLEOTIDE SEQUENCE [LARGE SCALE GENOMIC DNA]</scope>
    <source>
        <strain evidence="1 2">11-3469</strain>
    </source>
</reference>
<gene>
    <name evidence="1" type="ORF">BZL29_8550</name>
</gene>
<sequence length="40" mass="4558">MRRPKSAESLANPRIEEAACTHKRKHKEIGMGSPLETPHY</sequence>
<name>A0A1V3W8U4_MYCKA</name>
<proteinExistence type="predicted"/>
<dbReference type="AlphaFoldDB" id="A0A1V3W8U4"/>
<evidence type="ECO:0000313" key="2">
    <source>
        <dbReference type="Proteomes" id="UP000188532"/>
    </source>
</evidence>
<comment type="caution">
    <text evidence="1">The sequence shown here is derived from an EMBL/GenBank/DDBJ whole genome shotgun (WGS) entry which is preliminary data.</text>
</comment>